<proteinExistence type="predicted"/>
<dbReference type="GO" id="GO:0008194">
    <property type="term" value="F:UDP-glycosyltransferase activity"/>
    <property type="evidence" value="ECO:0007669"/>
    <property type="project" value="InterPro"/>
</dbReference>
<evidence type="ECO:0000313" key="4">
    <source>
        <dbReference type="Proteomes" id="UP000179627"/>
    </source>
</evidence>
<dbReference type="GO" id="GO:0017000">
    <property type="term" value="P:antibiotic biosynthetic process"/>
    <property type="evidence" value="ECO:0007669"/>
    <property type="project" value="UniProtKB-ARBA"/>
</dbReference>
<dbReference type="AlphaFoldDB" id="A0A1S1QQL4"/>
<dbReference type="InterPro" id="IPR002213">
    <property type="entry name" value="UDP_glucos_trans"/>
</dbReference>
<accession>A0A1S1QQL4</accession>
<feature type="region of interest" description="Disordered" evidence="1">
    <location>
        <begin position="420"/>
        <end position="442"/>
    </location>
</feature>
<dbReference type="GO" id="GO:0016758">
    <property type="term" value="F:hexosyltransferase activity"/>
    <property type="evidence" value="ECO:0007669"/>
    <property type="project" value="UniProtKB-ARBA"/>
</dbReference>
<dbReference type="InterPro" id="IPR050426">
    <property type="entry name" value="Glycosyltransferase_28"/>
</dbReference>
<comment type="caution">
    <text evidence="3">The sequence shown here is derived from an EMBL/GenBank/DDBJ whole genome shotgun (WGS) entry which is preliminary data.</text>
</comment>
<keyword evidence="3" id="KW-0808">Transferase</keyword>
<dbReference type="Pfam" id="PF06722">
    <property type="entry name" value="EryCIII-like_C"/>
    <property type="match status" value="1"/>
</dbReference>
<dbReference type="PANTHER" id="PTHR48050:SF13">
    <property type="entry name" value="STEROL 3-BETA-GLUCOSYLTRANSFERASE UGT80A2"/>
    <property type="match status" value="1"/>
</dbReference>
<dbReference type="OrthoDB" id="764352at2"/>
<dbReference type="FunFam" id="3.40.50.2000:FF:000072">
    <property type="entry name" value="Glycosyl transferase"/>
    <property type="match status" value="1"/>
</dbReference>
<protein>
    <submittedName>
        <fullName evidence="3">Glycosyl transferase</fullName>
    </submittedName>
</protein>
<feature type="domain" description="Erythromycin biosynthesis protein CIII-like C-terminal" evidence="2">
    <location>
        <begin position="286"/>
        <end position="409"/>
    </location>
</feature>
<keyword evidence="4" id="KW-1185">Reference proteome</keyword>
<feature type="compositionally biased region" description="Low complexity" evidence="1">
    <location>
        <begin position="422"/>
        <end position="442"/>
    </location>
</feature>
<dbReference type="PANTHER" id="PTHR48050">
    <property type="entry name" value="STEROL 3-BETA-GLUCOSYLTRANSFERASE"/>
    <property type="match status" value="1"/>
</dbReference>
<evidence type="ECO:0000259" key="2">
    <source>
        <dbReference type="Pfam" id="PF06722"/>
    </source>
</evidence>
<dbReference type="Proteomes" id="UP000179627">
    <property type="component" value="Unassembled WGS sequence"/>
</dbReference>
<name>A0A1S1QQL4_9ACTN</name>
<reference evidence="4" key="1">
    <citation type="submission" date="2016-07" db="EMBL/GenBank/DDBJ databases">
        <title>Sequence Frankia sp. strain CcI1.17.</title>
        <authorList>
            <person name="Ghodhbane-Gtari F."/>
            <person name="Swanson E."/>
            <person name="Gueddou A."/>
            <person name="Morris K."/>
            <person name="Hezbri K."/>
            <person name="Ktari A."/>
            <person name="Nouioui I."/>
            <person name="Abebe-Akele F."/>
            <person name="Simpson S."/>
            <person name="Thomas K."/>
            <person name="Gtari M."/>
            <person name="Tisa L.S."/>
            <person name="Hurst S."/>
        </authorList>
    </citation>
    <scope>NUCLEOTIDE SEQUENCE [LARGE SCALE GENOMIC DNA]</scope>
    <source>
        <strain evidence="4">Cc1.17</strain>
    </source>
</reference>
<organism evidence="3 4">
    <name type="scientific">Parafrankia colletiae</name>
    <dbReference type="NCBI Taxonomy" id="573497"/>
    <lineage>
        <taxon>Bacteria</taxon>
        <taxon>Bacillati</taxon>
        <taxon>Actinomycetota</taxon>
        <taxon>Actinomycetes</taxon>
        <taxon>Frankiales</taxon>
        <taxon>Frankiaceae</taxon>
        <taxon>Parafrankia</taxon>
    </lineage>
</organism>
<dbReference type="SUPFAM" id="SSF53756">
    <property type="entry name" value="UDP-Glycosyltransferase/glycogen phosphorylase"/>
    <property type="match status" value="1"/>
</dbReference>
<evidence type="ECO:0000313" key="3">
    <source>
        <dbReference type="EMBL" id="OHV34674.1"/>
    </source>
</evidence>
<gene>
    <name evidence="3" type="ORF">CC117_20945</name>
</gene>
<evidence type="ECO:0000256" key="1">
    <source>
        <dbReference type="SAM" id="MobiDB-lite"/>
    </source>
</evidence>
<dbReference type="CDD" id="cd03784">
    <property type="entry name" value="GT1_Gtf-like"/>
    <property type="match status" value="1"/>
</dbReference>
<dbReference type="InterPro" id="IPR010610">
    <property type="entry name" value="EryCIII-like_C"/>
</dbReference>
<dbReference type="Gene3D" id="3.40.50.2000">
    <property type="entry name" value="Glycogen Phosphorylase B"/>
    <property type="match status" value="2"/>
</dbReference>
<dbReference type="EMBL" id="MBLM01000126">
    <property type="protein sequence ID" value="OHV34674.1"/>
    <property type="molecule type" value="Genomic_DNA"/>
</dbReference>
<sequence>MARFLFATTPAVGHTAPAYPIARALVGRGHTVRWYAGSGFADAITATGATFHPISDPRDDFSVAGLDGRFPERRKVSGLRKLQFDMVHGFARPTCTHVSDLRALLDLEPADVIVGDTAFIAAPLIQELGGPVFAGFGISVLGFPSRELAPFGLGLTPSATLPGRIRNRVLEQVMRRIVFRSMSTEVNAIRRGLGLPATSDVLFEYPLASRLYLQFSPPGFEYAVTDLPPQVRFVGPPRPLGDPSWTPPAWWDELSSGRRVVLVNQGTVATDAEQLLRPAIDALSGEDVLVVAVTGGGDPAALGTLPPNARAERFIPFGELLPHVDVFLTNGGYGGTQLALSHGVPIVAAGRTEDKIEVNARVAWSGVGVDLRTQTPSGEQIRTAVRRVLADPRYAMKARRLQAEIEAAGREEQAADLLETLAASASPAASTPTASTSSRSAA</sequence>